<dbReference type="AlphaFoldDB" id="A0A4V3XFU5"/>
<reference evidence="2 3" key="1">
    <citation type="submission" date="2019-02" db="EMBL/GenBank/DDBJ databases">
        <title>Genome sequencing of the rare red list fungi Bondarzewia mesenterica.</title>
        <authorList>
            <person name="Buettner E."/>
            <person name="Kellner H."/>
        </authorList>
    </citation>
    <scope>NUCLEOTIDE SEQUENCE [LARGE SCALE GENOMIC DNA]</scope>
    <source>
        <strain evidence="2 3">DSM 108281</strain>
    </source>
</reference>
<evidence type="ECO:0000313" key="3">
    <source>
        <dbReference type="Proteomes" id="UP000310158"/>
    </source>
</evidence>
<dbReference type="Proteomes" id="UP000310158">
    <property type="component" value="Unassembled WGS sequence"/>
</dbReference>
<evidence type="ECO:0000256" key="1">
    <source>
        <dbReference type="SAM" id="MobiDB-lite"/>
    </source>
</evidence>
<evidence type="ECO:0000313" key="2">
    <source>
        <dbReference type="EMBL" id="THH18873.1"/>
    </source>
</evidence>
<sequence length="264" mass="29340">MARDSATAIKQKELSKTLHKGKNKENMPPSSAKANHKGSKSSSKSATAKINQDMQQELEMLKKQLRKAQKAQKAAEAASSTHRKARQGQDQLIPRPKGSAGDRKNGFVIIDEMGLKDDEETYNSMIRCIHDWVLNAQLDWRFTYRNQPHDKLAKIFKLARETFPTLERFQNDWATAELLKQYITNRRKYAKKQGYTDLRQAAVTKCRAAGTGQAAPIDEVEAAEKEHEGMDADGDGSEGESNAGPPESGSDESPDDEDSGMESA</sequence>
<feature type="region of interest" description="Disordered" evidence="1">
    <location>
        <begin position="1"/>
        <end position="105"/>
    </location>
</feature>
<protein>
    <submittedName>
        <fullName evidence="2">Uncharacterized protein</fullName>
    </submittedName>
</protein>
<organism evidence="2 3">
    <name type="scientific">Bondarzewia mesenterica</name>
    <dbReference type="NCBI Taxonomy" id="1095465"/>
    <lineage>
        <taxon>Eukaryota</taxon>
        <taxon>Fungi</taxon>
        <taxon>Dikarya</taxon>
        <taxon>Basidiomycota</taxon>
        <taxon>Agaricomycotina</taxon>
        <taxon>Agaricomycetes</taxon>
        <taxon>Russulales</taxon>
        <taxon>Bondarzewiaceae</taxon>
        <taxon>Bondarzewia</taxon>
    </lineage>
</organism>
<dbReference type="EMBL" id="SGPL01000061">
    <property type="protein sequence ID" value="THH18873.1"/>
    <property type="molecule type" value="Genomic_DNA"/>
</dbReference>
<feature type="compositionally biased region" description="Acidic residues" evidence="1">
    <location>
        <begin position="249"/>
        <end position="264"/>
    </location>
</feature>
<feature type="compositionally biased region" description="Low complexity" evidence="1">
    <location>
        <begin position="40"/>
        <end position="49"/>
    </location>
</feature>
<comment type="caution">
    <text evidence="2">The sequence shown here is derived from an EMBL/GenBank/DDBJ whole genome shotgun (WGS) entry which is preliminary data.</text>
</comment>
<gene>
    <name evidence="2" type="ORF">EW146_g2191</name>
</gene>
<dbReference type="OrthoDB" id="3266957at2759"/>
<feature type="region of interest" description="Disordered" evidence="1">
    <location>
        <begin position="209"/>
        <end position="264"/>
    </location>
</feature>
<keyword evidence="3" id="KW-1185">Reference proteome</keyword>
<proteinExistence type="predicted"/>
<name>A0A4V3XFU5_9AGAM</name>
<accession>A0A4V3XFU5</accession>